<evidence type="ECO:0000313" key="2">
    <source>
        <dbReference type="EMBL" id="KAL2513997.1"/>
    </source>
</evidence>
<dbReference type="EMBL" id="JBFOLJ010000008">
    <property type="protein sequence ID" value="KAL2513997.1"/>
    <property type="molecule type" value="Genomic_DNA"/>
</dbReference>
<dbReference type="AlphaFoldDB" id="A0ABD1TMP7"/>
<feature type="compositionally biased region" description="Polar residues" evidence="1">
    <location>
        <begin position="81"/>
        <end position="95"/>
    </location>
</feature>
<comment type="caution">
    <text evidence="2">The sequence shown here is derived from an EMBL/GenBank/DDBJ whole genome shotgun (WGS) entry which is preliminary data.</text>
</comment>
<dbReference type="Proteomes" id="UP001604277">
    <property type="component" value="Unassembled WGS sequence"/>
</dbReference>
<protein>
    <submittedName>
        <fullName evidence="2">Uncharacterized protein</fullName>
    </submittedName>
</protein>
<gene>
    <name evidence="2" type="ORF">Fot_27968</name>
</gene>
<reference evidence="3" key="1">
    <citation type="submission" date="2024-07" db="EMBL/GenBank/DDBJ databases">
        <title>Two chromosome-level genome assemblies of Korean endemic species Abeliophyllum distichum and Forsythia ovata (Oleaceae).</title>
        <authorList>
            <person name="Jang H."/>
        </authorList>
    </citation>
    <scope>NUCLEOTIDE SEQUENCE [LARGE SCALE GENOMIC DNA]</scope>
</reference>
<proteinExistence type="predicted"/>
<name>A0ABD1TMP7_9LAMI</name>
<evidence type="ECO:0000256" key="1">
    <source>
        <dbReference type="SAM" id="MobiDB-lite"/>
    </source>
</evidence>
<accession>A0ABD1TMP7</accession>
<evidence type="ECO:0000313" key="3">
    <source>
        <dbReference type="Proteomes" id="UP001604277"/>
    </source>
</evidence>
<keyword evidence="3" id="KW-1185">Reference proteome</keyword>
<feature type="region of interest" description="Disordered" evidence="1">
    <location>
        <begin position="80"/>
        <end position="103"/>
    </location>
</feature>
<organism evidence="2 3">
    <name type="scientific">Forsythia ovata</name>
    <dbReference type="NCBI Taxonomy" id="205694"/>
    <lineage>
        <taxon>Eukaryota</taxon>
        <taxon>Viridiplantae</taxon>
        <taxon>Streptophyta</taxon>
        <taxon>Embryophyta</taxon>
        <taxon>Tracheophyta</taxon>
        <taxon>Spermatophyta</taxon>
        <taxon>Magnoliopsida</taxon>
        <taxon>eudicotyledons</taxon>
        <taxon>Gunneridae</taxon>
        <taxon>Pentapetalae</taxon>
        <taxon>asterids</taxon>
        <taxon>lamiids</taxon>
        <taxon>Lamiales</taxon>
        <taxon>Oleaceae</taxon>
        <taxon>Forsythieae</taxon>
        <taxon>Forsythia</taxon>
    </lineage>
</organism>
<sequence length="134" mass="14441">MGKKNKWYSTIGKVEFVKDSYAKITSPALVPKSAAVKNIGMVHGKVDVPSSLLANVSTSASMSFEDDIVPSPKFPFLSRTLGENDTNSAGSSNKSPAVMGVDKPEKVPDLRLYDSDLGSENRGLFVLISKRVTF</sequence>